<dbReference type="OrthoDB" id="10355253at2759"/>
<sequence length="276" mass="31025">MSSETVSPAAPRRSTRSRQESKKSLATLNLHPNATAVVSTCQSGNDNKKSACDVGSSSTSLKISIPSRKRKREDDLENETQKKRTSNHNTSELLEPSKRRDWSENSNPDYKKRFNAVIQALLARRAASGVRCQSAIDDEKKRIAEREADPCVEWFTTSSVMCAGCYKEMATDSRQSYYKMSWERHRDNRCAGARNIMAEWQRRRREEAALQWTPSKEELKVVEVLRFLAARSLSTPRQVLTTRSPTPEDVRDAGEGLALLVTRSALSQASTPPSDS</sequence>
<protein>
    <submittedName>
        <fullName evidence="2">Predicted protein</fullName>
    </submittedName>
</protein>
<dbReference type="AlphaFoldDB" id="B0DSV8"/>
<dbReference type="InParanoid" id="B0DSV8"/>
<evidence type="ECO:0000256" key="1">
    <source>
        <dbReference type="SAM" id="MobiDB-lite"/>
    </source>
</evidence>
<reference evidence="2 3" key="1">
    <citation type="journal article" date="2008" name="Nature">
        <title>The genome of Laccaria bicolor provides insights into mycorrhizal symbiosis.</title>
        <authorList>
            <person name="Martin F."/>
            <person name="Aerts A."/>
            <person name="Ahren D."/>
            <person name="Brun A."/>
            <person name="Danchin E.G.J."/>
            <person name="Duchaussoy F."/>
            <person name="Gibon J."/>
            <person name="Kohler A."/>
            <person name="Lindquist E."/>
            <person name="Pereda V."/>
            <person name="Salamov A."/>
            <person name="Shapiro H.J."/>
            <person name="Wuyts J."/>
            <person name="Blaudez D."/>
            <person name="Buee M."/>
            <person name="Brokstein P."/>
            <person name="Canbaeck B."/>
            <person name="Cohen D."/>
            <person name="Courty P.E."/>
            <person name="Coutinho P.M."/>
            <person name="Delaruelle C."/>
            <person name="Detter J.C."/>
            <person name="Deveau A."/>
            <person name="DiFazio S."/>
            <person name="Duplessis S."/>
            <person name="Fraissinet-Tachet L."/>
            <person name="Lucic E."/>
            <person name="Frey-Klett P."/>
            <person name="Fourrey C."/>
            <person name="Feussner I."/>
            <person name="Gay G."/>
            <person name="Grimwood J."/>
            <person name="Hoegger P.J."/>
            <person name="Jain P."/>
            <person name="Kilaru S."/>
            <person name="Labbe J."/>
            <person name="Lin Y.C."/>
            <person name="Legue V."/>
            <person name="Le Tacon F."/>
            <person name="Marmeisse R."/>
            <person name="Melayah D."/>
            <person name="Montanini B."/>
            <person name="Muratet M."/>
            <person name="Nehls U."/>
            <person name="Niculita-Hirzel H."/>
            <person name="Oudot-Le Secq M.P."/>
            <person name="Peter M."/>
            <person name="Quesneville H."/>
            <person name="Rajashekar B."/>
            <person name="Reich M."/>
            <person name="Rouhier N."/>
            <person name="Schmutz J."/>
            <person name="Yin T."/>
            <person name="Chalot M."/>
            <person name="Henrissat B."/>
            <person name="Kuees U."/>
            <person name="Lucas S."/>
            <person name="Van de Peer Y."/>
            <person name="Podila G.K."/>
            <person name="Polle A."/>
            <person name="Pukkila P.J."/>
            <person name="Richardson P.M."/>
            <person name="Rouze P."/>
            <person name="Sanders I.R."/>
            <person name="Stajich J.E."/>
            <person name="Tunlid A."/>
            <person name="Tuskan G."/>
            <person name="Grigoriev I.V."/>
        </authorList>
    </citation>
    <scope>NUCLEOTIDE SEQUENCE [LARGE SCALE GENOMIC DNA]</scope>
    <source>
        <strain evidence="3">S238N-H82 / ATCC MYA-4686</strain>
    </source>
</reference>
<dbReference type="Proteomes" id="UP000001194">
    <property type="component" value="Unassembled WGS sequence"/>
</dbReference>
<evidence type="ECO:0000313" key="3">
    <source>
        <dbReference type="Proteomes" id="UP000001194"/>
    </source>
</evidence>
<dbReference type="GeneID" id="6082613"/>
<accession>B0DSV8</accession>
<feature type="compositionally biased region" description="Polar residues" evidence="1">
    <location>
        <begin position="24"/>
        <end position="45"/>
    </location>
</feature>
<dbReference type="KEGG" id="lbc:LACBIDRAFT_309701"/>
<dbReference type="HOGENOM" id="CLU_087037_0_0_1"/>
<evidence type="ECO:0000313" key="2">
    <source>
        <dbReference type="EMBL" id="EDR02381.1"/>
    </source>
</evidence>
<gene>
    <name evidence="2" type="ORF">LACBIDRAFT_309701</name>
</gene>
<keyword evidence="3" id="KW-1185">Reference proteome</keyword>
<name>B0DSV8_LACBS</name>
<proteinExistence type="predicted"/>
<feature type="compositionally biased region" description="Low complexity" evidence="1">
    <location>
        <begin position="56"/>
        <end position="66"/>
    </location>
</feature>
<feature type="region of interest" description="Disordered" evidence="1">
    <location>
        <begin position="1"/>
        <end position="109"/>
    </location>
</feature>
<dbReference type="EMBL" id="DS547131">
    <property type="protein sequence ID" value="EDR02381.1"/>
    <property type="molecule type" value="Genomic_DNA"/>
</dbReference>
<dbReference type="RefSeq" id="XP_001887058.1">
    <property type="nucleotide sequence ID" value="XM_001887023.1"/>
</dbReference>
<organism evidence="3">
    <name type="scientific">Laccaria bicolor (strain S238N-H82 / ATCC MYA-4686)</name>
    <name type="common">Bicoloured deceiver</name>
    <name type="synonym">Laccaria laccata var. bicolor</name>
    <dbReference type="NCBI Taxonomy" id="486041"/>
    <lineage>
        <taxon>Eukaryota</taxon>
        <taxon>Fungi</taxon>
        <taxon>Dikarya</taxon>
        <taxon>Basidiomycota</taxon>
        <taxon>Agaricomycotina</taxon>
        <taxon>Agaricomycetes</taxon>
        <taxon>Agaricomycetidae</taxon>
        <taxon>Agaricales</taxon>
        <taxon>Agaricineae</taxon>
        <taxon>Hydnangiaceae</taxon>
        <taxon>Laccaria</taxon>
    </lineage>
</organism>